<accession>A0A086A6X6</accession>
<dbReference type="OrthoDB" id="1260127at2"/>
<evidence type="ECO:0000313" key="2">
    <source>
        <dbReference type="Proteomes" id="UP000028705"/>
    </source>
</evidence>
<sequence>MNIKHDGKTVPDYKKIYGDLINEKYPEKKEEYKSISSKQNFSILDVIACNEILFTKEDKNTFNFNQKHRTYDRQTILKILDYQKKHRCNNSQLARHFKLSRNTVAKWKRNFQV</sequence>
<dbReference type="eggNOG" id="ENOG503124H">
    <property type="taxonomic scope" value="Bacteria"/>
</dbReference>
<evidence type="ECO:0000313" key="1">
    <source>
        <dbReference type="EMBL" id="KFF12440.1"/>
    </source>
</evidence>
<proteinExistence type="predicted"/>
<dbReference type="EMBL" id="JPRH01000004">
    <property type="protein sequence ID" value="KFF12440.1"/>
    <property type="molecule type" value="Genomic_DNA"/>
</dbReference>
<protein>
    <submittedName>
        <fullName evidence="1">Transposase</fullName>
    </submittedName>
</protein>
<dbReference type="RefSeq" id="WP_034711642.1">
    <property type="nucleotide sequence ID" value="NZ_JPRH01000004.1"/>
</dbReference>
<reference evidence="1 2" key="1">
    <citation type="submission" date="2014-07" db="EMBL/GenBank/DDBJ databases">
        <title>Genome of Chryseobacterium soli DSM 19298.</title>
        <authorList>
            <person name="Stropko S.J."/>
            <person name="Pipes S.E."/>
            <person name="Newman J."/>
        </authorList>
    </citation>
    <scope>NUCLEOTIDE SEQUENCE [LARGE SCALE GENOMIC DNA]</scope>
    <source>
        <strain evidence="1 2">DSM 19298</strain>
    </source>
</reference>
<organism evidence="1 2">
    <name type="scientific">Chryseobacterium soli</name>
    <dbReference type="NCBI Taxonomy" id="445961"/>
    <lineage>
        <taxon>Bacteria</taxon>
        <taxon>Pseudomonadati</taxon>
        <taxon>Bacteroidota</taxon>
        <taxon>Flavobacteriia</taxon>
        <taxon>Flavobacteriales</taxon>
        <taxon>Weeksellaceae</taxon>
        <taxon>Chryseobacterium group</taxon>
        <taxon>Chryseobacterium</taxon>
    </lineage>
</organism>
<dbReference type="InterPro" id="IPR010921">
    <property type="entry name" value="Trp_repressor/repl_initiator"/>
</dbReference>
<keyword evidence="2" id="KW-1185">Reference proteome</keyword>
<comment type="caution">
    <text evidence="1">The sequence shown here is derived from an EMBL/GenBank/DDBJ whole genome shotgun (WGS) entry which is preliminary data.</text>
</comment>
<gene>
    <name evidence="1" type="ORF">IW15_12905</name>
</gene>
<name>A0A086A6X6_9FLAO</name>
<dbReference type="AlphaFoldDB" id="A0A086A6X6"/>
<dbReference type="Proteomes" id="UP000028705">
    <property type="component" value="Unassembled WGS sequence"/>
</dbReference>
<dbReference type="GO" id="GO:0043565">
    <property type="term" value="F:sequence-specific DNA binding"/>
    <property type="evidence" value="ECO:0007669"/>
    <property type="project" value="InterPro"/>
</dbReference>
<dbReference type="SUPFAM" id="SSF48295">
    <property type="entry name" value="TrpR-like"/>
    <property type="match status" value="1"/>
</dbReference>